<evidence type="ECO:0000313" key="13">
    <source>
        <dbReference type="Proteomes" id="UP000245959"/>
    </source>
</evidence>
<dbReference type="InterPro" id="IPR015424">
    <property type="entry name" value="PyrdxlP-dep_Trfase"/>
</dbReference>
<reference evidence="11 14" key="2">
    <citation type="submission" date="2020-04" db="EMBL/GenBank/DDBJ databases">
        <authorList>
            <person name="Hitch T.C.A."/>
            <person name="Wylensek D."/>
            <person name="Clavel T."/>
        </authorList>
    </citation>
    <scope>NUCLEOTIDE SEQUENCE [LARGE SCALE GENOMIC DNA]</scope>
    <source>
        <strain evidence="11 14">COR2-253-APC-1A</strain>
    </source>
</reference>
<name>A0A2U1AJW0_9BACT</name>
<evidence type="ECO:0000256" key="8">
    <source>
        <dbReference type="ARBA" id="ARBA00047481"/>
    </source>
</evidence>
<keyword evidence="6 9" id="KW-0808">Transferase</keyword>
<evidence type="ECO:0000256" key="6">
    <source>
        <dbReference type="ARBA" id="ARBA00022679"/>
    </source>
</evidence>
<protein>
    <recommendedName>
        <fullName evidence="9">Histidinol-phosphate aminotransferase</fullName>
        <ecNumber evidence="9">2.6.1.9</ecNumber>
    </recommendedName>
    <alternativeName>
        <fullName evidence="9">Imidazole acetol-phosphate transaminase</fullName>
    </alternativeName>
</protein>
<dbReference type="InterPro" id="IPR001917">
    <property type="entry name" value="Aminotrans_II_pyridoxalP_BS"/>
</dbReference>
<evidence type="ECO:0000256" key="9">
    <source>
        <dbReference type="HAMAP-Rule" id="MF_01023"/>
    </source>
</evidence>
<dbReference type="Pfam" id="PF00155">
    <property type="entry name" value="Aminotran_1_2"/>
    <property type="match status" value="1"/>
</dbReference>
<gene>
    <name evidence="9 11" type="primary">hisC</name>
    <name evidence="12" type="ORF">C8D82_1331</name>
    <name evidence="11" type="ORF">HF882_05690</name>
</gene>
<reference evidence="12 13" key="1">
    <citation type="submission" date="2018-04" db="EMBL/GenBank/DDBJ databases">
        <title>Genomic Encyclopedia of Type Strains, Phase IV (KMG-IV): sequencing the most valuable type-strain genomes for metagenomic binning, comparative biology and taxonomic classification.</title>
        <authorList>
            <person name="Goeker M."/>
        </authorList>
    </citation>
    <scope>NUCLEOTIDE SEQUENCE [LARGE SCALE GENOMIC DNA]</scope>
    <source>
        <strain evidence="12 13">DSM 14823</strain>
    </source>
</reference>
<evidence type="ECO:0000256" key="7">
    <source>
        <dbReference type="ARBA" id="ARBA00022898"/>
    </source>
</evidence>
<dbReference type="Proteomes" id="UP000576225">
    <property type="component" value="Unassembled WGS sequence"/>
</dbReference>
<dbReference type="HAMAP" id="MF_01023">
    <property type="entry name" value="HisC_aminotrans_2"/>
    <property type="match status" value="1"/>
</dbReference>
<organism evidence="12 13">
    <name type="scientific">Victivallis vadensis</name>
    <dbReference type="NCBI Taxonomy" id="172901"/>
    <lineage>
        <taxon>Bacteria</taxon>
        <taxon>Pseudomonadati</taxon>
        <taxon>Lentisphaerota</taxon>
        <taxon>Lentisphaeria</taxon>
        <taxon>Victivallales</taxon>
        <taxon>Victivallaceae</taxon>
        <taxon>Victivallis</taxon>
    </lineage>
</organism>
<sequence>MKSYFRPEIDAMAGYVPGEQPKMANLVKLNTNENPYPASPRVREVIAGFDHAKLRRYPEPMADTLRDEIAGVLGVKRENIIAGNGSDDILTMTFRAFTAPDRPLACLDPTYSLYFELAKMQGAPVIRIGLDPEDFSMPENLLEQAADANLLIITRPNAPTGNSFDRERMRDICRKFDGIVFFDEAYADFAEDNCMEFATEFDNVIVSRTFSKSYSLAGLRLGYAVGNPKVIEGLFKLKDSYNLDMLTQEIGRAAFADRDYLRECCEQVKATRAYLDAELKKIGFRVVPSQTNFLFAAPPDEDGGNYFRRLREQAIIVRYFPGEVTGRYVRITIGTPEEMDHLLDVTRAIYGK</sequence>
<evidence type="ECO:0000313" key="12">
    <source>
        <dbReference type="EMBL" id="PVY36675.1"/>
    </source>
</evidence>
<comment type="subunit">
    <text evidence="4 9">Homodimer.</text>
</comment>
<evidence type="ECO:0000313" key="11">
    <source>
        <dbReference type="EMBL" id="NMD86073.1"/>
    </source>
</evidence>
<dbReference type="UniPathway" id="UPA00031">
    <property type="reaction ID" value="UER00012"/>
</dbReference>
<evidence type="ECO:0000256" key="5">
    <source>
        <dbReference type="ARBA" id="ARBA00022576"/>
    </source>
</evidence>
<dbReference type="InterPro" id="IPR005861">
    <property type="entry name" value="HisP_aminotrans"/>
</dbReference>
<dbReference type="GO" id="GO:0004400">
    <property type="term" value="F:histidinol-phosphate transaminase activity"/>
    <property type="evidence" value="ECO:0007669"/>
    <property type="project" value="UniProtKB-UniRule"/>
</dbReference>
<evidence type="ECO:0000256" key="4">
    <source>
        <dbReference type="ARBA" id="ARBA00011738"/>
    </source>
</evidence>
<dbReference type="Gene3D" id="3.40.640.10">
    <property type="entry name" value="Type I PLP-dependent aspartate aminotransferase-like (Major domain)"/>
    <property type="match status" value="1"/>
</dbReference>
<keyword evidence="5 9" id="KW-0032">Aminotransferase</keyword>
<evidence type="ECO:0000259" key="10">
    <source>
        <dbReference type="Pfam" id="PF00155"/>
    </source>
</evidence>
<dbReference type="InterPro" id="IPR015422">
    <property type="entry name" value="PyrdxlP-dep_Trfase_small"/>
</dbReference>
<dbReference type="RefSeq" id="WP_116885412.1">
    <property type="nucleotide sequence ID" value="NZ_CABMMC010000027.1"/>
</dbReference>
<dbReference type="CDD" id="cd00609">
    <property type="entry name" value="AAT_like"/>
    <property type="match status" value="1"/>
</dbReference>
<evidence type="ECO:0000256" key="2">
    <source>
        <dbReference type="ARBA" id="ARBA00005011"/>
    </source>
</evidence>
<keyword evidence="9" id="KW-0028">Amino-acid biosynthesis</keyword>
<accession>A0A2U1AJW0</accession>
<keyword evidence="13" id="KW-1185">Reference proteome</keyword>
<proteinExistence type="inferred from homology"/>
<comment type="similarity">
    <text evidence="3 9">Belongs to the class-II pyridoxal-phosphate-dependent aminotransferase family. Histidinol-phosphate aminotransferase subfamily.</text>
</comment>
<dbReference type="InterPro" id="IPR004839">
    <property type="entry name" value="Aminotransferase_I/II_large"/>
</dbReference>
<keyword evidence="9" id="KW-0368">Histidine biosynthesis</keyword>
<dbReference type="PANTHER" id="PTHR43643">
    <property type="entry name" value="HISTIDINOL-PHOSPHATE AMINOTRANSFERASE 2"/>
    <property type="match status" value="1"/>
</dbReference>
<evidence type="ECO:0000256" key="3">
    <source>
        <dbReference type="ARBA" id="ARBA00007970"/>
    </source>
</evidence>
<comment type="caution">
    <text evidence="12">The sequence shown here is derived from an EMBL/GenBank/DDBJ whole genome shotgun (WGS) entry which is preliminary data.</text>
</comment>
<comment type="cofactor">
    <cofactor evidence="1 9">
        <name>pyridoxal 5'-phosphate</name>
        <dbReference type="ChEBI" id="CHEBI:597326"/>
    </cofactor>
</comment>
<dbReference type="SUPFAM" id="SSF53383">
    <property type="entry name" value="PLP-dependent transferases"/>
    <property type="match status" value="1"/>
</dbReference>
<keyword evidence="7 9" id="KW-0663">Pyridoxal phosphate</keyword>
<dbReference type="EC" id="2.6.1.9" evidence="9"/>
<dbReference type="GO" id="GO:0030170">
    <property type="term" value="F:pyridoxal phosphate binding"/>
    <property type="evidence" value="ECO:0007669"/>
    <property type="project" value="InterPro"/>
</dbReference>
<dbReference type="InterPro" id="IPR050106">
    <property type="entry name" value="HistidinolP_aminotransfase"/>
</dbReference>
<dbReference type="EMBL" id="QEKH01000033">
    <property type="protein sequence ID" value="PVY36675.1"/>
    <property type="molecule type" value="Genomic_DNA"/>
</dbReference>
<feature type="modified residue" description="N6-(pyridoxal phosphate)lysine" evidence="9">
    <location>
        <position position="212"/>
    </location>
</feature>
<evidence type="ECO:0000313" key="14">
    <source>
        <dbReference type="Proteomes" id="UP000576225"/>
    </source>
</evidence>
<dbReference type="Proteomes" id="UP000245959">
    <property type="component" value="Unassembled WGS sequence"/>
</dbReference>
<dbReference type="PANTHER" id="PTHR43643:SF3">
    <property type="entry name" value="HISTIDINOL-PHOSPHATE AMINOTRANSFERASE"/>
    <property type="match status" value="1"/>
</dbReference>
<dbReference type="Gene3D" id="3.90.1150.10">
    <property type="entry name" value="Aspartate Aminotransferase, domain 1"/>
    <property type="match status" value="1"/>
</dbReference>
<dbReference type="NCBIfam" id="TIGR01141">
    <property type="entry name" value="hisC"/>
    <property type="match status" value="1"/>
</dbReference>
<dbReference type="GO" id="GO:0000105">
    <property type="term" value="P:L-histidine biosynthetic process"/>
    <property type="evidence" value="ECO:0007669"/>
    <property type="project" value="UniProtKB-UniRule"/>
</dbReference>
<dbReference type="EMBL" id="JABAEW010000008">
    <property type="protein sequence ID" value="NMD86073.1"/>
    <property type="molecule type" value="Genomic_DNA"/>
</dbReference>
<evidence type="ECO:0000256" key="1">
    <source>
        <dbReference type="ARBA" id="ARBA00001933"/>
    </source>
</evidence>
<feature type="domain" description="Aminotransferase class I/classII large" evidence="10">
    <location>
        <begin position="25"/>
        <end position="344"/>
    </location>
</feature>
<dbReference type="PROSITE" id="PS00599">
    <property type="entry name" value="AA_TRANSFER_CLASS_2"/>
    <property type="match status" value="1"/>
</dbReference>
<dbReference type="InterPro" id="IPR015421">
    <property type="entry name" value="PyrdxlP-dep_Trfase_major"/>
</dbReference>
<comment type="catalytic activity">
    <reaction evidence="8 9">
        <text>L-histidinol phosphate + 2-oxoglutarate = 3-(imidazol-4-yl)-2-oxopropyl phosphate + L-glutamate</text>
        <dbReference type="Rhea" id="RHEA:23744"/>
        <dbReference type="ChEBI" id="CHEBI:16810"/>
        <dbReference type="ChEBI" id="CHEBI:29985"/>
        <dbReference type="ChEBI" id="CHEBI:57766"/>
        <dbReference type="ChEBI" id="CHEBI:57980"/>
        <dbReference type="EC" id="2.6.1.9"/>
    </reaction>
</comment>
<comment type="pathway">
    <text evidence="2 9">Amino-acid biosynthesis; L-histidine biosynthesis; L-histidine from 5-phospho-alpha-D-ribose 1-diphosphate: step 7/9.</text>
</comment>
<dbReference type="GeneID" id="78296688"/>
<dbReference type="AlphaFoldDB" id="A0A2U1AJW0"/>
<dbReference type="OrthoDB" id="9809616at2"/>